<dbReference type="PROSITE" id="PS00178">
    <property type="entry name" value="AA_TRNA_LIGASE_I"/>
    <property type="match status" value="1"/>
</dbReference>
<comment type="catalytic activity">
    <reaction evidence="8">
        <text>tRNA(Tyr) + L-tyrosine + ATP = L-tyrosyl-tRNA(Tyr) + AMP + diphosphate + H(+)</text>
        <dbReference type="Rhea" id="RHEA:10220"/>
        <dbReference type="Rhea" id="RHEA-COMP:9706"/>
        <dbReference type="Rhea" id="RHEA-COMP:9707"/>
        <dbReference type="ChEBI" id="CHEBI:15378"/>
        <dbReference type="ChEBI" id="CHEBI:30616"/>
        <dbReference type="ChEBI" id="CHEBI:33019"/>
        <dbReference type="ChEBI" id="CHEBI:58315"/>
        <dbReference type="ChEBI" id="CHEBI:78442"/>
        <dbReference type="ChEBI" id="CHEBI:78536"/>
        <dbReference type="ChEBI" id="CHEBI:456215"/>
        <dbReference type="EC" id="6.1.1.1"/>
    </reaction>
</comment>
<dbReference type="PRINTS" id="PR01040">
    <property type="entry name" value="TRNASYNTHTYR"/>
</dbReference>
<evidence type="ECO:0000256" key="5">
    <source>
        <dbReference type="ARBA" id="ARBA00022884"/>
    </source>
</evidence>
<keyword evidence="4 10" id="KW-0067">ATP-binding</keyword>
<dbReference type="CDD" id="cd00805">
    <property type="entry name" value="TyrRS_core"/>
    <property type="match status" value="1"/>
</dbReference>
<dbReference type="SUPFAM" id="SSF55174">
    <property type="entry name" value="Alpha-L RNA-binding motif"/>
    <property type="match status" value="1"/>
</dbReference>
<dbReference type="EMBL" id="CP007590">
    <property type="protein sequence ID" value="AMW25964.1"/>
    <property type="molecule type" value="Genomic_DNA"/>
</dbReference>
<dbReference type="GO" id="GO:0003723">
    <property type="term" value="F:RNA binding"/>
    <property type="evidence" value="ECO:0007669"/>
    <property type="project" value="UniProtKB-KW"/>
</dbReference>
<dbReference type="InterPro" id="IPR024088">
    <property type="entry name" value="Tyr-tRNA-ligase_bac-type"/>
</dbReference>
<dbReference type="PANTHER" id="PTHR11766">
    <property type="entry name" value="TYROSYL-TRNA SYNTHETASE"/>
    <property type="match status" value="1"/>
</dbReference>
<evidence type="ECO:0000256" key="8">
    <source>
        <dbReference type="ARBA" id="ARBA00048248"/>
    </source>
</evidence>
<dbReference type="InterPro" id="IPR002307">
    <property type="entry name" value="Tyr-tRNA-ligase"/>
</dbReference>
<organism evidence="12 13">
    <name type="scientific">Mycoplasmopsis bovis</name>
    <name type="common">Mycoplasma bovis</name>
    <dbReference type="NCBI Taxonomy" id="28903"/>
    <lineage>
        <taxon>Bacteria</taxon>
        <taxon>Bacillati</taxon>
        <taxon>Mycoplasmatota</taxon>
        <taxon>Mycoplasmoidales</taxon>
        <taxon>Metamycoplasmataceae</taxon>
        <taxon>Mycoplasmopsis</taxon>
    </lineage>
</organism>
<keyword evidence="7 10" id="KW-0030">Aminoacyl-tRNA synthetase</keyword>
<dbReference type="InterPro" id="IPR002305">
    <property type="entry name" value="aa-tRNA-synth_Ic"/>
</dbReference>
<keyword evidence="5" id="KW-0694">RNA-binding</keyword>
<dbReference type="AlphaFoldDB" id="A0A8D4A212"/>
<evidence type="ECO:0000256" key="6">
    <source>
        <dbReference type="ARBA" id="ARBA00022917"/>
    </source>
</evidence>
<dbReference type="Gene3D" id="1.10.240.10">
    <property type="entry name" value="Tyrosyl-Transfer RNA Synthetase"/>
    <property type="match status" value="1"/>
</dbReference>
<keyword evidence="2 10" id="KW-0436">Ligase</keyword>
<evidence type="ECO:0000256" key="1">
    <source>
        <dbReference type="ARBA" id="ARBA00013160"/>
    </source>
</evidence>
<dbReference type="EC" id="6.1.1.1" evidence="1 9"/>
<accession>A0A8D4A212</accession>
<evidence type="ECO:0000259" key="11">
    <source>
        <dbReference type="Pfam" id="PF22421"/>
    </source>
</evidence>
<evidence type="ECO:0000256" key="3">
    <source>
        <dbReference type="ARBA" id="ARBA00022741"/>
    </source>
</evidence>
<dbReference type="Gene3D" id="3.10.290.10">
    <property type="entry name" value="RNA-binding S4 domain"/>
    <property type="match status" value="1"/>
</dbReference>
<dbReference type="Pfam" id="PF00579">
    <property type="entry name" value="tRNA-synt_1b"/>
    <property type="match status" value="1"/>
</dbReference>
<protein>
    <recommendedName>
        <fullName evidence="1 9">Tyrosine--tRNA ligase</fullName>
        <ecNumber evidence="1 9">6.1.1.1</ecNumber>
    </recommendedName>
</protein>
<evidence type="ECO:0000256" key="9">
    <source>
        <dbReference type="NCBIfam" id="TIGR00234"/>
    </source>
</evidence>
<gene>
    <name evidence="12" type="ORF">BC94_0736</name>
</gene>
<dbReference type="NCBIfam" id="TIGR00234">
    <property type="entry name" value="tyrS"/>
    <property type="match status" value="1"/>
</dbReference>
<dbReference type="GO" id="GO:0004831">
    <property type="term" value="F:tyrosine-tRNA ligase activity"/>
    <property type="evidence" value="ECO:0007669"/>
    <property type="project" value="UniProtKB-UniRule"/>
</dbReference>
<keyword evidence="3 10" id="KW-0547">Nucleotide-binding</keyword>
<dbReference type="SUPFAM" id="SSF52374">
    <property type="entry name" value="Nucleotidylyl transferase"/>
    <property type="match status" value="1"/>
</dbReference>
<dbReference type="InterPro" id="IPR036986">
    <property type="entry name" value="S4_RNA-bd_sf"/>
</dbReference>
<dbReference type="GO" id="GO:0006437">
    <property type="term" value="P:tyrosyl-tRNA aminoacylation"/>
    <property type="evidence" value="ECO:0007669"/>
    <property type="project" value="UniProtKB-UniRule"/>
</dbReference>
<dbReference type="InterPro" id="IPR014729">
    <property type="entry name" value="Rossmann-like_a/b/a_fold"/>
</dbReference>
<keyword evidence="6 10" id="KW-0648">Protein biosynthesis</keyword>
<dbReference type="InterPro" id="IPR054608">
    <property type="entry name" value="SYY-like_C"/>
</dbReference>
<evidence type="ECO:0000313" key="12">
    <source>
        <dbReference type="EMBL" id="AMW25964.1"/>
    </source>
</evidence>
<dbReference type="GO" id="GO:0005829">
    <property type="term" value="C:cytosol"/>
    <property type="evidence" value="ECO:0007669"/>
    <property type="project" value="TreeGrafter"/>
</dbReference>
<dbReference type="Pfam" id="PF22421">
    <property type="entry name" value="SYY_C-terminal"/>
    <property type="match status" value="1"/>
</dbReference>
<evidence type="ECO:0000313" key="13">
    <source>
        <dbReference type="Proteomes" id="UP000076372"/>
    </source>
</evidence>
<evidence type="ECO:0000256" key="4">
    <source>
        <dbReference type="ARBA" id="ARBA00022840"/>
    </source>
</evidence>
<evidence type="ECO:0000256" key="10">
    <source>
        <dbReference type="RuleBase" id="RU363036"/>
    </source>
</evidence>
<sequence>MLTLQVYCSRRIMNILNDIEERLILKDISNKDKFIGLNPATTGVYVGFDPTAESLHLGNYILISVLLRFKKYGFRTYAVIGGATGMIGDPSFKDSERVLLDNESVINNKLRIKAQLESFGLEVIDNYDFYKDMNVLDFLRNVGKLVNVSYMMAKESVQKRIQKGLSFTEFTYQLLQGADFLKTYQESGIKIQLGGSDQWGNIVTGIDMISKVVGDKHEAVGVTVNLLSDENGKKIGKSTGGGALWIDKTMCSPFRMYQYLLSQNDSRIKELLYWFSFKDINEINDVLDKHFANPSKQIAQKFLANEVIENIFGFDELKQAQNITKILFDKSFDTSSLSVTDLEIIEHYLPVCPIKQGDSVIKTLIDNKFIASNREAREFIQSGALKLDNCEVNNDSVYNPINFEGKYAFFKKGKKQIILLKSV</sequence>
<comment type="similarity">
    <text evidence="10">Belongs to the class-I aminoacyl-tRNA synthetase family.</text>
</comment>
<dbReference type="PANTHER" id="PTHR11766:SF0">
    <property type="entry name" value="TYROSINE--TRNA LIGASE, MITOCHONDRIAL"/>
    <property type="match status" value="1"/>
</dbReference>
<evidence type="ECO:0000256" key="7">
    <source>
        <dbReference type="ARBA" id="ARBA00023146"/>
    </source>
</evidence>
<dbReference type="InterPro" id="IPR001412">
    <property type="entry name" value="aa-tRNA-synth_I_CS"/>
</dbReference>
<dbReference type="GO" id="GO:0005524">
    <property type="term" value="F:ATP binding"/>
    <property type="evidence" value="ECO:0007669"/>
    <property type="project" value="UniProtKB-KW"/>
</dbReference>
<dbReference type="Proteomes" id="UP000076372">
    <property type="component" value="Chromosome"/>
</dbReference>
<evidence type="ECO:0000256" key="2">
    <source>
        <dbReference type="ARBA" id="ARBA00022598"/>
    </source>
</evidence>
<proteinExistence type="inferred from homology"/>
<reference evidence="12 13" key="1">
    <citation type="submission" date="2014-04" db="EMBL/GenBank/DDBJ databases">
        <title>Complete genome sequence of Mycoplasma bovis attenuated strain P150.</title>
        <authorList>
            <person name="Qi J."/>
            <person name="Guo A."/>
        </authorList>
    </citation>
    <scope>NUCLEOTIDE SEQUENCE [LARGE SCALE GENOMIC DNA]</scope>
    <source>
        <strain evidence="12 13">HB0801-P150</strain>
    </source>
</reference>
<dbReference type="Gene3D" id="3.40.50.620">
    <property type="entry name" value="HUPs"/>
    <property type="match status" value="1"/>
</dbReference>
<name>A0A8D4A212_MYCBV</name>
<feature type="domain" description="Tyrosine--tRNA ligase SYY-like C-terminal" evidence="11">
    <location>
        <begin position="349"/>
        <end position="419"/>
    </location>
</feature>